<feature type="transmembrane region" description="Helical" evidence="1">
    <location>
        <begin position="80"/>
        <end position="106"/>
    </location>
</feature>
<evidence type="ECO:0008006" key="4">
    <source>
        <dbReference type="Google" id="ProtNLM"/>
    </source>
</evidence>
<name>A0ABP5ETK6_9ACTN</name>
<evidence type="ECO:0000313" key="2">
    <source>
        <dbReference type="EMBL" id="GAA2003470.1"/>
    </source>
</evidence>
<keyword evidence="1" id="KW-0812">Transmembrane</keyword>
<accession>A0ABP5ETK6</accession>
<sequence length="144" mass="14922">MSTIAHARSHAITHAWRGVLAGIGGGIVFGVLMAMTGMLESVAMLVGSDSAVVGGVVHLIISAAFGLVFGLLAGAYSDKVWTLLGAGVVYGLILWVVGGLMIMPSMLGMDMFMFNQMAWMSLMGHLIFGIVLAGTMFALSKGDA</sequence>
<gene>
    <name evidence="2" type="ORF">GCM10009799_33220</name>
</gene>
<feature type="transmembrane region" description="Helical" evidence="1">
    <location>
        <begin position="118"/>
        <end position="139"/>
    </location>
</feature>
<keyword evidence="3" id="KW-1185">Reference proteome</keyword>
<evidence type="ECO:0000313" key="3">
    <source>
        <dbReference type="Proteomes" id="UP001501585"/>
    </source>
</evidence>
<keyword evidence="1" id="KW-0472">Membrane</keyword>
<dbReference type="Proteomes" id="UP001501585">
    <property type="component" value="Unassembled WGS sequence"/>
</dbReference>
<protein>
    <recommendedName>
        <fullName evidence="4">DUF4383 domain-containing protein</fullName>
    </recommendedName>
</protein>
<dbReference type="EMBL" id="BAAAPC010000014">
    <property type="protein sequence ID" value="GAA2003470.1"/>
    <property type="molecule type" value="Genomic_DNA"/>
</dbReference>
<feature type="transmembrane region" description="Helical" evidence="1">
    <location>
        <begin position="18"/>
        <end position="39"/>
    </location>
</feature>
<comment type="caution">
    <text evidence="2">The sequence shown here is derived from an EMBL/GenBank/DDBJ whole genome shotgun (WGS) entry which is preliminary data.</text>
</comment>
<feature type="transmembrane region" description="Helical" evidence="1">
    <location>
        <begin position="51"/>
        <end position="73"/>
    </location>
</feature>
<keyword evidence="1" id="KW-1133">Transmembrane helix</keyword>
<dbReference type="RefSeq" id="WP_344103405.1">
    <property type="nucleotide sequence ID" value="NZ_BAAAPC010000014.1"/>
</dbReference>
<proteinExistence type="predicted"/>
<evidence type="ECO:0000256" key="1">
    <source>
        <dbReference type="SAM" id="Phobius"/>
    </source>
</evidence>
<reference evidence="3" key="1">
    <citation type="journal article" date="2019" name="Int. J. Syst. Evol. Microbiol.">
        <title>The Global Catalogue of Microorganisms (GCM) 10K type strain sequencing project: providing services to taxonomists for standard genome sequencing and annotation.</title>
        <authorList>
            <consortium name="The Broad Institute Genomics Platform"/>
            <consortium name="The Broad Institute Genome Sequencing Center for Infectious Disease"/>
            <person name="Wu L."/>
            <person name="Ma J."/>
        </authorList>
    </citation>
    <scope>NUCLEOTIDE SEQUENCE [LARGE SCALE GENOMIC DNA]</scope>
    <source>
        <strain evidence="3">JCM 15313</strain>
    </source>
</reference>
<organism evidence="2 3">
    <name type="scientific">Nocardiopsis rhodophaea</name>
    <dbReference type="NCBI Taxonomy" id="280238"/>
    <lineage>
        <taxon>Bacteria</taxon>
        <taxon>Bacillati</taxon>
        <taxon>Actinomycetota</taxon>
        <taxon>Actinomycetes</taxon>
        <taxon>Streptosporangiales</taxon>
        <taxon>Nocardiopsidaceae</taxon>
        <taxon>Nocardiopsis</taxon>
    </lineage>
</organism>